<protein>
    <submittedName>
        <fullName evidence="7">Undecaprenyl-diphospho-oligosaccharide flippase</fullName>
    </submittedName>
</protein>
<evidence type="ECO:0000313" key="7">
    <source>
        <dbReference type="EMBL" id="ABB31724.1"/>
    </source>
</evidence>
<gene>
    <name evidence="7" type="ordered locus">Gmet_1490</name>
</gene>
<dbReference type="InterPro" id="IPR002797">
    <property type="entry name" value="Polysacc_synth"/>
</dbReference>
<dbReference type="EMBL" id="CP000148">
    <property type="protein sequence ID" value="ABB31724.1"/>
    <property type="molecule type" value="Genomic_DNA"/>
</dbReference>
<feature type="transmembrane region" description="Helical" evidence="6">
    <location>
        <begin position="38"/>
        <end position="57"/>
    </location>
</feature>
<feature type="transmembrane region" description="Helical" evidence="6">
    <location>
        <begin position="109"/>
        <end position="130"/>
    </location>
</feature>
<feature type="transmembrane region" description="Helical" evidence="6">
    <location>
        <begin position="439"/>
        <end position="456"/>
    </location>
</feature>
<dbReference type="PANTHER" id="PTHR30250">
    <property type="entry name" value="PST FAMILY PREDICTED COLANIC ACID TRANSPORTER"/>
    <property type="match status" value="1"/>
</dbReference>
<proteinExistence type="predicted"/>
<accession>Q39VK0</accession>
<dbReference type="Pfam" id="PF01943">
    <property type="entry name" value="Polysacc_synt"/>
    <property type="match status" value="1"/>
</dbReference>
<feature type="transmembrane region" description="Helical" evidence="6">
    <location>
        <begin position="328"/>
        <end position="347"/>
    </location>
</feature>
<feature type="transmembrane region" description="Helical" evidence="6">
    <location>
        <begin position="415"/>
        <end position="433"/>
    </location>
</feature>
<feature type="transmembrane region" description="Helical" evidence="6">
    <location>
        <begin position="167"/>
        <end position="186"/>
    </location>
</feature>
<name>Q39VK0_GEOMG</name>
<reference evidence="7 8" key="2">
    <citation type="journal article" date="2009" name="BMC Microbiol.">
        <title>The genome sequence of Geobacter metallireducens: features of metabolism, physiology and regulation common and dissimilar to Geobacter sulfurreducens.</title>
        <authorList>
            <person name="Aklujkar M."/>
            <person name="Krushkal J."/>
            <person name="DiBartolo G."/>
            <person name="Lapidus A."/>
            <person name="Land M.L."/>
            <person name="Lovley D.R."/>
        </authorList>
    </citation>
    <scope>NUCLEOTIDE SEQUENCE [LARGE SCALE GENOMIC DNA]</scope>
    <source>
        <strain evidence="8">ATCC 53774 / DSM 7210 / GS-15</strain>
    </source>
</reference>
<keyword evidence="5 6" id="KW-0472">Membrane</keyword>
<reference evidence="7 8" key="1">
    <citation type="submission" date="2005-10" db="EMBL/GenBank/DDBJ databases">
        <title>Complete sequence of Geobacter metallireducens GS-15.</title>
        <authorList>
            <consortium name="US DOE Joint Genome Institute"/>
            <person name="Copeland A."/>
            <person name="Lucas S."/>
            <person name="Lapidus A."/>
            <person name="Barry K."/>
            <person name="Detter J.C."/>
            <person name="Glavina T."/>
            <person name="Hammon N."/>
            <person name="Israni S."/>
            <person name="Pitluck S."/>
            <person name="Di Bartolo G."/>
            <person name="Chain P."/>
            <person name="Schmutz J."/>
            <person name="Larimer F."/>
            <person name="Land M."/>
            <person name="Kyrpides N."/>
            <person name="Ivanova N."/>
            <person name="Richardson P."/>
        </authorList>
    </citation>
    <scope>NUCLEOTIDE SEQUENCE [LARGE SCALE GENOMIC DNA]</scope>
    <source>
        <strain evidence="8">ATCC 53774 / DSM 7210 / GS-15</strain>
    </source>
</reference>
<dbReference type="GO" id="GO:0005886">
    <property type="term" value="C:plasma membrane"/>
    <property type="evidence" value="ECO:0007669"/>
    <property type="project" value="UniProtKB-SubCell"/>
</dbReference>
<feature type="transmembrane region" description="Helical" evidence="6">
    <location>
        <begin position="207"/>
        <end position="234"/>
    </location>
</feature>
<evidence type="ECO:0000256" key="5">
    <source>
        <dbReference type="ARBA" id="ARBA00023136"/>
    </source>
</evidence>
<dbReference type="HOGENOM" id="CLU_043124_0_0_7"/>
<keyword evidence="4 6" id="KW-1133">Transmembrane helix</keyword>
<sequence>MTGSLISKGMGLLSSILVARMIGKSVFGELGVIQNTIGMLGTFAGFGLGLTATKFIAEYRSADPERAGRIRGLSSAFAWVTGTLASSVLFMFAPWLAKHTLAAPHLADLLRICSLLLFLTSINGAQTGALSGFEAFKTVARINLWSGFANFPLMVGGVYVAGLRGAVWGMIAAAGVNWLLNHLAIRRECRIAGVPYTYKSCWEERGVLWRFSLPSVMGGVLIGPVMWGASALLVNQPNGYAEMGVYNAVMRIKQVPELVLGMVMVPLLPILSEQFGNRSFGQYNKTLRYAFTLSLLVLVPVSLVQIAVPDVTLMPYGKEFNGNRQVVQWLMIHSILVGLFYPFGTIVASMNRMWFGWAYNMMWSVLYFSCSYLLIPESGAKGLCIAFSIAHLVSCIFMTVYVYCKEPDYFQELPFLRFVFITVMAVGICFIAEKTMTPILSGSISAIIIVVYIMLLKNSLTNPSTIRTTVDAETTVSSS</sequence>
<feature type="transmembrane region" description="Helical" evidence="6">
    <location>
        <begin position="354"/>
        <end position="374"/>
    </location>
</feature>
<dbReference type="Proteomes" id="UP000007073">
    <property type="component" value="Chromosome"/>
</dbReference>
<keyword evidence="3 6" id="KW-0812">Transmembrane</keyword>
<dbReference type="PANTHER" id="PTHR30250:SF11">
    <property type="entry name" value="O-ANTIGEN TRANSPORTER-RELATED"/>
    <property type="match status" value="1"/>
</dbReference>
<organism evidence="7 8">
    <name type="scientific">Geobacter metallireducens (strain ATCC 53774 / DSM 7210 / GS-15)</name>
    <dbReference type="NCBI Taxonomy" id="269799"/>
    <lineage>
        <taxon>Bacteria</taxon>
        <taxon>Pseudomonadati</taxon>
        <taxon>Thermodesulfobacteriota</taxon>
        <taxon>Desulfuromonadia</taxon>
        <taxon>Geobacterales</taxon>
        <taxon>Geobacteraceae</taxon>
        <taxon>Geobacter</taxon>
    </lineage>
</organism>
<dbReference type="CDD" id="cd13129">
    <property type="entry name" value="MATE_epsE_like"/>
    <property type="match status" value="1"/>
</dbReference>
<dbReference type="STRING" id="269799.Gmet_1490"/>
<evidence type="ECO:0000256" key="6">
    <source>
        <dbReference type="SAM" id="Phobius"/>
    </source>
</evidence>
<evidence type="ECO:0000256" key="1">
    <source>
        <dbReference type="ARBA" id="ARBA00004651"/>
    </source>
</evidence>
<dbReference type="AlphaFoldDB" id="Q39VK0"/>
<evidence type="ECO:0000313" key="8">
    <source>
        <dbReference type="Proteomes" id="UP000007073"/>
    </source>
</evidence>
<dbReference type="eggNOG" id="COG2244">
    <property type="taxonomic scope" value="Bacteria"/>
</dbReference>
<feature type="transmembrane region" description="Helical" evidence="6">
    <location>
        <begin position="142"/>
        <end position="161"/>
    </location>
</feature>
<evidence type="ECO:0000256" key="3">
    <source>
        <dbReference type="ARBA" id="ARBA00022692"/>
    </source>
</evidence>
<evidence type="ECO:0000256" key="4">
    <source>
        <dbReference type="ARBA" id="ARBA00022989"/>
    </source>
</evidence>
<comment type="subcellular location">
    <subcellularLocation>
        <location evidence="1">Cell membrane</location>
        <topology evidence="1">Multi-pass membrane protein</topology>
    </subcellularLocation>
</comment>
<keyword evidence="2" id="KW-1003">Cell membrane</keyword>
<evidence type="ECO:0000256" key="2">
    <source>
        <dbReference type="ARBA" id="ARBA00022475"/>
    </source>
</evidence>
<feature type="transmembrane region" description="Helical" evidence="6">
    <location>
        <begin position="77"/>
        <end position="97"/>
    </location>
</feature>
<dbReference type="KEGG" id="gme:Gmet_1490"/>
<dbReference type="InterPro" id="IPR050833">
    <property type="entry name" value="Poly_Biosynth_Transport"/>
</dbReference>
<feature type="transmembrane region" description="Helical" evidence="6">
    <location>
        <begin position="287"/>
        <end position="308"/>
    </location>
</feature>
<feature type="transmembrane region" description="Helical" evidence="6">
    <location>
        <begin position="380"/>
        <end position="403"/>
    </location>
</feature>
<keyword evidence="8" id="KW-1185">Reference proteome</keyword>